<dbReference type="PROSITE" id="PS00061">
    <property type="entry name" value="ADH_SHORT"/>
    <property type="match status" value="1"/>
</dbReference>
<dbReference type="InterPro" id="IPR036291">
    <property type="entry name" value="NAD(P)-bd_dom_sf"/>
</dbReference>
<dbReference type="PANTHER" id="PTHR44196">
    <property type="entry name" value="DEHYDROGENASE/REDUCTASE SDR FAMILY MEMBER 7B"/>
    <property type="match status" value="1"/>
</dbReference>
<dbReference type="Pfam" id="PF00106">
    <property type="entry name" value="adh_short"/>
    <property type="match status" value="1"/>
</dbReference>
<dbReference type="STRING" id="1079859.SAMN04515674_10284"/>
<reference evidence="4 5" key="1">
    <citation type="submission" date="2016-10" db="EMBL/GenBank/DDBJ databases">
        <authorList>
            <person name="de Groot N.N."/>
        </authorList>
    </citation>
    <scope>NUCLEOTIDE SEQUENCE [LARGE SCALE GENOMIC DNA]</scope>
    <source>
        <strain evidence="5">E92,LMG 26720,CCM 7988</strain>
    </source>
</reference>
<evidence type="ECO:0000256" key="1">
    <source>
        <dbReference type="ARBA" id="ARBA00006484"/>
    </source>
</evidence>
<dbReference type="EMBL" id="FOXH01000002">
    <property type="protein sequence ID" value="SFP24418.1"/>
    <property type="molecule type" value="Genomic_DNA"/>
</dbReference>
<dbReference type="FunFam" id="3.40.50.720:FF:000084">
    <property type="entry name" value="Short-chain dehydrogenase reductase"/>
    <property type="match status" value="1"/>
</dbReference>
<evidence type="ECO:0000256" key="3">
    <source>
        <dbReference type="RuleBase" id="RU000363"/>
    </source>
</evidence>
<dbReference type="GO" id="GO:0016020">
    <property type="term" value="C:membrane"/>
    <property type="evidence" value="ECO:0007669"/>
    <property type="project" value="TreeGrafter"/>
</dbReference>
<dbReference type="CDD" id="cd05233">
    <property type="entry name" value="SDR_c"/>
    <property type="match status" value="1"/>
</dbReference>
<dbReference type="Gene3D" id="3.40.50.720">
    <property type="entry name" value="NAD(P)-binding Rossmann-like Domain"/>
    <property type="match status" value="1"/>
</dbReference>
<dbReference type="PRINTS" id="PR00080">
    <property type="entry name" value="SDRFAMILY"/>
</dbReference>
<dbReference type="GO" id="GO:0016491">
    <property type="term" value="F:oxidoreductase activity"/>
    <property type="evidence" value="ECO:0007669"/>
    <property type="project" value="UniProtKB-KW"/>
</dbReference>
<evidence type="ECO:0000256" key="2">
    <source>
        <dbReference type="ARBA" id="ARBA00023002"/>
    </source>
</evidence>
<keyword evidence="5" id="KW-1185">Reference proteome</keyword>
<name>A0A1I5NRF0_9BACT</name>
<dbReference type="PANTHER" id="PTHR44196:SF1">
    <property type="entry name" value="DEHYDROGENASE_REDUCTASE SDR FAMILY MEMBER 7B"/>
    <property type="match status" value="1"/>
</dbReference>
<dbReference type="InterPro" id="IPR020904">
    <property type="entry name" value="Sc_DH/Rdtase_CS"/>
</dbReference>
<evidence type="ECO:0000313" key="4">
    <source>
        <dbReference type="EMBL" id="SFP24418.1"/>
    </source>
</evidence>
<proteinExistence type="inferred from homology"/>
<gene>
    <name evidence="4" type="ORF">SAMN04515674_10284</name>
</gene>
<keyword evidence="2" id="KW-0560">Oxidoreductase</keyword>
<dbReference type="InterPro" id="IPR002347">
    <property type="entry name" value="SDR_fam"/>
</dbReference>
<organism evidence="4 5">
    <name type="scientific">Pseudarcicella hirudinis</name>
    <dbReference type="NCBI Taxonomy" id="1079859"/>
    <lineage>
        <taxon>Bacteria</taxon>
        <taxon>Pseudomonadati</taxon>
        <taxon>Bacteroidota</taxon>
        <taxon>Cytophagia</taxon>
        <taxon>Cytophagales</taxon>
        <taxon>Flectobacillaceae</taxon>
        <taxon>Pseudarcicella</taxon>
    </lineage>
</organism>
<accession>A0A1I5NRF0</accession>
<protein>
    <submittedName>
        <fullName evidence="4">3-oxoacyl-[acyl-carrier protein] reductase</fullName>
    </submittedName>
</protein>
<dbReference type="AlphaFoldDB" id="A0A1I5NRF0"/>
<dbReference type="OrthoDB" id="9788235at2"/>
<comment type="similarity">
    <text evidence="1 3">Belongs to the short-chain dehydrogenases/reductases (SDR) family.</text>
</comment>
<dbReference type="Proteomes" id="UP000199306">
    <property type="component" value="Unassembled WGS sequence"/>
</dbReference>
<dbReference type="PRINTS" id="PR00081">
    <property type="entry name" value="GDHRDH"/>
</dbReference>
<sequence length="235" mass="25468">MKLQEAKVLITGGSSGIGYETARQLITHGAKVAICGRNLEKLTRAAAELGALPIHADVSKEADVKGMIETVLETFGDFNVVINNAAYGYFNALTELDAHKFQELIQTNILGAMMVGKESARHFVARNYGNIVNISSTAGNAGFAMGTAYCATKFALKGMTESWRAELRKHNIRVMLVNPSEVQTNFGHNAGRESKAFNPSKLESEEIAHLIISMLEMRDVGFVTEATVFATNPQG</sequence>
<evidence type="ECO:0000313" key="5">
    <source>
        <dbReference type="Proteomes" id="UP000199306"/>
    </source>
</evidence>
<dbReference type="SUPFAM" id="SSF51735">
    <property type="entry name" value="NAD(P)-binding Rossmann-fold domains"/>
    <property type="match status" value="1"/>
</dbReference>